<protein>
    <submittedName>
        <fullName evidence="2">Uncharacterized protein</fullName>
    </submittedName>
</protein>
<dbReference type="EMBL" id="LR796342">
    <property type="protein sequence ID" value="CAB4138262.1"/>
    <property type="molecule type" value="Genomic_DNA"/>
</dbReference>
<evidence type="ECO:0000313" key="2">
    <source>
        <dbReference type="EMBL" id="CAB4138262.1"/>
    </source>
</evidence>
<sequence length="255" mass="28262">MTRQNGNVSAFLLAYGSMRDRIRFSPDDNPGGGDDESVDSLKKRLSDVNAESAARRREIAELKKQIESLKQTSANPEELEALRNQAKEAEARRQREQSEITVLNEQLNKLRQTTEKTVAEAKAEAEAAKRSRNELLIHSFVRNAWEQITAFPVSDFLSSIAASLDVDDKGKIVVRPNPDGSAPQDPDRPTADLTAQRLVETFIVSRPYLQTVKPSQGSGSGSARDASKMKAEELDRLDDKQFGAALGIKHRAFNK</sequence>
<gene>
    <name evidence="2" type="ORF">UFOVP329_24</name>
</gene>
<feature type="region of interest" description="Disordered" evidence="1">
    <location>
        <begin position="19"/>
        <end position="55"/>
    </location>
</feature>
<evidence type="ECO:0000256" key="1">
    <source>
        <dbReference type="SAM" id="MobiDB-lite"/>
    </source>
</evidence>
<feature type="region of interest" description="Disordered" evidence="1">
    <location>
        <begin position="210"/>
        <end position="234"/>
    </location>
</feature>
<reference evidence="2" key="1">
    <citation type="submission" date="2020-04" db="EMBL/GenBank/DDBJ databases">
        <authorList>
            <person name="Chiriac C."/>
            <person name="Salcher M."/>
            <person name="Ghai R."/>
            <person name="Kavagutti S V."/>
        </authorList>
    </citation>
    <scope>NUCLEOTIDE SEQUENCE</scope>
</reference>
<dbReference type="Gene3D" id="1.10.287.1490">
    <property type="match status" value="1"/>
</dbReference>
<proteinExistence type="predicted"/>
<organism evidence="2">
    <name type="scientific">uncultured Caudovirales phage</name>
    <dbReference type="NCBI Taxonomy" id="2100421"/>
    <lineage>
        <taxon>Viruses</taxon>
        <taxon>Duplodnaviria</taxon>
        <taxon>Heunggongvirae</taxon>
        <taxon>Uroviricota</taxon>
        <taxon>Caudoviricetes</taxon>
        <taxon>Peduoviridae</taxon>
        <taxon>Maltschvirus</taxon>
        <taxon>Maltschvirus maltsch</taxon>
    </lineage>
</organism>
<name>A0A6J5LWP3_9CAUD</name>
<feature type="compositionally biased region" description="Basic and acidic residues" evidence="1">
    <location>
        <begin position="225"/>
        <end position="234"/>
    </location>
</feature>
<accession>A0A6J5LWP3</accession>